<evidence type="ECO:0000313" key="2">
    <source>
        <dbReference type="Proteomes" id="UP000243459"/>
    </source>
</evidence>
<dbReference type="EMBL" id="CM007387">
    <property type="protein sequence ID" value="ONK62513.1"/>
    <property type="molecule type" value="Genomic_DNA"/>
</dbReference>
<name>A0A5P1E9T3_ASPOF</name>
<organism evidence="1 2">
    <name type="scientific">Asparagus officinalis</name>
    <name type="common">Garden asparagus</name>
    <dbReference type="NCBI Taxonomy" id="4686"/>
    <lineage>
        <taxon>Eukaryota</taxon>
        <taxon>Viridiplantae</taxon>
        <taxon>Streptophyta</taxon>
        <taxon>Embryophyta</taxon>
        <taxon>Tracheophyta</taxon>
        <taxon>Spermatophyta</taxon>
        <taxon>Magnoliopsida</taxon>
        <taxon>Liliopsida</taxon>
        <taxon>Asparagales</taxon>
        <taxon>Asparagaceae</taxon>
        <taxon>Asparagoideae</taxon>
        <taxon>Asparagus</taxon>
    </lineage>
</organism>
<dbReference type="Proteomes" id="UP000243459">
    <property type="component" value="Chromosome 7"/>
</dbReference>
<proteinExistence type="predicted"/>
<protein>
    <submittedName>
        <fullName evidence="1">Uncharacterized protein</fullName>
    </submittedName>
</protein>
<reference evidence="2" key="1">
    <citation type="journal article" date="2017" name="Nat. Commun.">
        <title>The asparagus genome sheds light on the origin and evolution of a young Y chromosome.</title>
        <authorList>
            <person name="Harkess A."/>
            <person name="Zhou J."/>
            <person name="Xu C."/>
            <person name="Bowers J.E."/>
            <person name="Van der Hulst R."/>
            <person name="Ayyampalayam S."/>
            <person name="Mercati F."/>
            <person name="Riccardi P."/>
            <person name="McKain M.R."/>
            <person name="Kakrana A."/>
            <person name="Tang H."/>
            <person name="Ray J."/>
            <person name="Groenendijk J."/>
            <person name="Arikit S."/>
            <person name="Mathioni S.M."/>
            <person name="Nakano M."/>
            <person name="Shan H."/>
            <person name="Telgmann-Rauber A."/>
            <person name="Kanno A."/>
            <person name="Yue Z."/>
            <person name="Chen H."/>
            <person name="Li W."/>
            <person name="Chen Y."/>
            <person name="Xu X."/>
            <person name="Zhang Y."/>
            <person name="Luo S."/>
            <person name="Chen H."/>
            <person name="Gao J."/>
            <person name="Mao Z."/>
            <person name="Pires J.C."/>
            <person name="Luo M."/>
            <person name="Kudrna D."/>
            <person name="Wing R.A."/>
            <person name="Meyers B.C."/>
            <person name="Yi K."/>
            <person name="Kong H."/>
            <person name="Lavrijsen P."/>
            <person name="Sunseri F."/>
            <person name="Falavigna A."/>
            <person name="Ye Y."/>
            <person name="Leebens-Mack J.H."/>
            <person name="Chen G."/>
        </authorList>
    </citation>
    <scope>NUCLEOTIDE SEQUENCE [LARGE SCALE GENOMIC DNA]</scope>
    <source>
        <strain evidence="2">cv. DH0086</strain>
    </source>
</reference>
<sequence>MLKMWVIYLPKPHHSICYLLNMNPSSKRYRVHVALYLGNDCCLFITFIDQVIDKIIQSLFNEISAVSNGVVEISEPNTEQSLFNEISAVSNGVVEISEPNTEAIDKEEQHAEEKATEPSKPIDCIVNDQWIAKQREKTSEKYIGNTKCCQKLRDERKFDGF</sequence>
<dbReference type="Gramene" id="ONK62513">
    <property type="protein sequence ID" value="ONK62513"/>
    <property type="gene ID" value="A4U43_C07F4760"/>
</dbReference>
<dbReference type="AlphaFoldDB" id="A0A5P1E9T3"/>
<gene>
    <name evidence="1" type="ORF">A4U43_C07F4760</name>
</gene>
<keyword evidence="2" id="KW-1185">Reference proteome</keyword>
<evidence type="ECO:0000313" key="1">
    <source>
        <dbReference type="EMBL" id="ONK62513.1"/>
    </source>
</evidence>
<accession>A0A5P1E9T3</accession>